<proteinExistence type="predicted"/>
<evidence type="ECO:0000313" key="1">
    <source>
        <dbReference type="EMBL" id="GIY64501.1"/>
    </source>
</evidence>
<dbReference type="EMBL" id="BPLQ01012321">
    <property type="protein sequence ID" value="GIY64501.1"/>
    <property type="molecule type" value="Genomic_DNA"/>
</dbReference>
<dbReference type="Proteomes" id="UP001054837">
    <property type="component" value="Unassembled WGS sequence"/>
</dbReference>
<evidence type="ECO:0000313" key="2">
    <source>
        <dbReference type="Proteomes" id="UP001054837"/>
    </source>
</evidence>
<keyword evidence="2" id="KW-1185">Reference proteome</keyword>
<dbReference type="AlphaFoldDB" id="A0AAV4V3F2"/>
<protein>
    <submittedName>
        <fullName evidence="1">Uncharacterized protein</fullName>
    </submittedName>
</protein>
<name>A0AAV4V3F2_9ARAC</name>
<comment type="caution">
    <text evidence="1">The sequence shown here is derived from an EMBL/GenBank/DDBJ whole genome shotgun (WGS) entry which is preliminary data.</text>
</comment>
<organism evidence="1 2">
    <name type="scientific">Caerostris darwini</name>
    <dbReference type="NCBI Taxonomy" id="1538125"/>
    <lineage>
        <taxon>Eukaryota</taxon>
        <taxon>Metazoa</taxon>
        <taxon>Ecdysozoa</taxon>
        <taxon>Arthropoda</taxon>
        <taxon>Chelicerata</taxon>
        <taxon>Arachnida</taxon>
        <taxon>Araneae</taxon>
        <taxon>Araneomorphae</taxon>
        <taxon>Entelegynae</taxon>
        <taxon>Araneoidea</taxon>
        <taxon>Araneidae</taxon>
        <taxon>Caerostris</taxon>
    </lineage>
</organism>
<accession>A0AAV4V3F2</accession>
<reference evidence="1 2" key="1">
    <citation type="submission" date="2021-06" db="EMBL/GenBank/DDBJ databases">
        <title>Caerostris darwini draft genome.</title>
        <authorList>
            <person name="Kono N."/>
            <person name="Arakawa K."/>
        </authorList>
    </citation>
    <scope>NUCLEOTIDE SEQUENCE [LARGE SCALE GENOMIC DNA]</scope>
</reference>
<gene>
    <name evidence="1" type="ORF">CDAR_477091</name>
</gene>
<sequence>MQLEKLQIPLFSKTLFQLFAHARAQVSTCNLIKCHYGFKNDNFSSKNRGVENKKQKKTALLYRKSHRLDAQIERLLETFAARVPKNLYLEDFKNHILSDNSHLLFTNL</sequence>